<keyword evidence="2" id="KW-1185">Reference proteome</keyword>
<gene>
    <name evidence="1" type="ORF">A3843_08395</name>
</gene>
<dbReference type="STRING" id="197461.A3843_08395"/>
<accession>A0A1U7JI40</accession>
<comment type="caution">
    <text evidence="1">The sequence shown here is derived from an EMBL/GenBank/DDBJ whole genome shotgun (WGS) entry which is preliminary data.</text>
</comment>
<dbReference type="AlphaFoldDB" id="A0A1U7JI40"/>
<dbReference type="Proteomes" id="UP000185783">
    <property type="component" value="Unassembled WGS sequence"/>
</dbReference>
<protein>
    <submittedName>
        <fullName evidence="1">Uncharacterized protein</fullName>
    </submittedName>
</protein>
<sequence>MIGQALLFSTAVAAGIAFSEATEAASDNSACPAFVAGEWYNPDPELHDLSSIELEVSCEYQSPYIKARVKTSCRPRDCSWGWSDGYLHHSGLILLEYGGIFKSQRLNVRPGQNRLEVFMKTTVHGNESKNLQRNFILLRD</sequence>
<dbReference type="EMBL" id="LVVZ01000014">
    <property type="protein sequence ID" value="OKL44399.1"/>
    <property type="molecule type" value="Genomic_DNA"/>
</dbReference>
<organism evidence="1 2">
    <name type="scientific">Pseudovibrio exalbescens</name>
    <dbReference type="NCBI Taxonomy" id="197461"/>
    <lineage>
        <taxon>Bacteria</taxon>
        <taxon>Pseudomonadati</taxon>
        <taxon>Pseudomonadota</taxon>
        <taxon>Alphaproteobacteria</taxon>
        <taxon>Hyphomicrobiales</taxon>
        <taxon>Stappiaceae</taxon>
        <taxon>Pseudovibrio</taxon>
    </lineage>
</organism>
<dbReference type="OrthoDB" id="122807at2"/>
<dbReference type="RefSeq" id="WP_028480591.1">
    <property type="nucleotide sequence ID" value="NZ_LVVZ01000014.1"/>
</dbReference>
<evidence type="ECO:0000313" key="1">
    <source>
        <dbReference type="EMBL" id="OKL44399.1"/>
    </source>
</evidence>
<name>A0A1U7JI40_9HYPH</name>
<reference evidence="1 2" key="1">
    <citation type="submission" date="2016-03" db="EMBL/GenBank/DDBJ databases">
        <title>Genome sequence of Nesiotobacter sp. nov., a moderately halophilic alphaproteobacterium isolated from the Yellow Sea, China.</title>
        <authorList>
            <person name="Zhang G."/>
            <person name="Zhang R."/>
        </authorList>
    </citation>
    <scope>NUCLEOTIDE SEQUENCE [LARGE SCALE GENOMIC DNA]</scope>
    <source>
        <strain evidence="1 2">WB1-6</strain>
    </source>
</reference>
<evidence type="ECO:0000313" key="2">
    <source>
        <dbReference type="Proteomes" id="UP000185783"/>
    </source>
</evidence>
<proteinExistence type="predicted"/>